<dbReference type="InterPro" id="IPR000836">
    <property type="entry name" value="PRTase_dom"/>
</dbReference>
<accession>A0A7L5AQZ3</accession>
<dbReference type="Proteomes" id="UP000464507">
    <property type="component" value="Chromosome"/>
</dbReference>
<dbReference type="SUPFAM" id="SSF53271">
    <property type="entry name" value="PRTase-like"/>
    <property type="match status" value="1"/>
</dbReference>
<dbReference type="KEGG" id="mant:BHD05_15235"/>
<evidence type="ECO:0000313" key="3">
    <source>
        <dbReference type="Proteomes" id="UP000464507"/>
    </source>
</evidence>
<keyword evidence="3" id="KW-1185">Reference proteome</keyword>
<dbReference type="OrthoDB" id="5242900at2"/>
<evidence type="ECO:0000313" key="2">
    <source>
        <dbReference type="EMBL" id="QHO70799.1"/>
    </source>
</evidence>
<protein>
    <recommendedName>
        <fullName evidence="4">Phosphoribosyltransferase</fullName>
    </recommendedName>
</protein>
<comment type="similarity">
    <text evidence="1">Belongs to the ComF/GntX family.</text>
</comment>
<dbReference type="CDD" id="cd06223">
    <property type="entry name" value="PRTases_typeI"/>
    <property type="match status" value="1"/>
</dbReference>
<organism evidence="2 3">
    <name type="scientific">Marisediminicola antarctica</name>
    <dbReference type="NCBI Taxonomy" id="674079"/>
    <lineage>
        <taxon>Bacteria</taxon>
        <taxon>Bacillati</taxon>
        <taxon>Actinomycetota</taxon>
        <taxon>Actinomycetes</taxon>
        <taxon>Micrococcales</taxon>
        <taxon>Microbacteriaceae</taxon>
        <taxon>Marisediminicola</taxon>
    </lineage>
</organism>
<dbReference type="InterPro" id="IPR029057">
    <property type="entry name" value="PRTase-like"/>
</dbReference>
<dbReference type="InterPro" id="IPR051910">
    <property type="entry name" value="ComF/GntX_DNA_util-trans"/>
</dbReference>
<proteinExistence type="inferred from homology"/>
<evidence type="ECO:0000256" key="1">
    <source>
        <dbReference type="ARBA" id="ARBA00008007"/>
    </source>
</evidence>
<dbReference type="EMBL" id="CP017146">
    <property type="protein sequence ID" value="QHO70799.1"/>
    <property type="molecule type" value="Genomic_DNA"/>
</dbReference>
<dbReference type="Gene3D" id="3.40.50.2020">
    <property type="match status" value="1"/>
</dbReference>
<name>A0A7L5AQZ3_9MICO</name>
<gene>
    <name evidence="2" type="ORF">BHD05_15235</name>
</gene>
<dbReference type="AlphaFoldDB" id="A0A7L5AQZ3"/>
<sequence>MLTIRAWSAVLRSSLLDAWSVVAPVECAGCGLADRALCEQCRAQLEPSIFTTEIGSLETTSALRYEGAARLVIVAMKEQGRTDVAGPLAAALSAALTAALGGSVGSIELVTVPGSRAAYRRRGYEPVALLLRRAGAPRASRVLTRVRATEHQKTLGRAARGANLAGSLGVSQSLGGRRFLLVDDVATTGATLLEASRAIRAGGGIVTGAVTLAVTPLRFPTVPATSPDSGNPPQRQQ</sequence>
<dbReference type="PANTHER" id="PTHR47505">
    <property type="entry name" value="DNA UTILIZATION PROTEIN YHGH"/>
    <property type="match status" value="1"/>
</dbReference>
<dbReference type="PANTHER" id="PTHR47505:SF1">
    <property type="entry name" value="DNA UTILIZATION PROTEIN YHGH"/>
    <property type="match status" value="1"/>
</dbReference>
<evidence type="ECO:0008006" key="4">
    <source>
        <dbReference type="Google" id="ProtNLM"/>
    </source>
</evidence>
<reference evidence="2 3" key="1">
    <citation type="submission" date="2016-09" db="EMBL/GenBank/DDBJ databases">
        <title>Complete genome sequence of microbes from the polar regions.</title>
        <authorList>
            <person name="Liao L."/>
            <person name="Chen B."/>
        </authorList>
    </citation>
    <scope>NUCLEOTIDE SEQUENCE [LARGE SCALE GENOMIC DNA]</scope>
    <source>
        <strain evidence="2 3">ZS314</strain>
    </source>
</reference>
<dbReference type="RefSeq" id="WP_161887190.1">
    <property type="nucleotide sequence ID" value="NZ_CP017146.1"/>
</dbReference>